<organism evidence="1 2">
    <name type="scientific">Emcibacter nanhaiensis</name>
    <dbReference type="NCBI Taxonomy" id="1505037"/>
    <lineage>
        <taxon>Bacteria</taxon>
        <taxon>Pseudomonadati</taxon>
        <taxon>Pseudomonadota</taxon>
        <taxon>Alphaproteobacteria</taxon>
        <taxon>Emcibacterales</taxon>
        <taxon>Emcibacteraceae</taxon>
        <taxon>Emcibacter</taxon>
    </lineage>
</organism>
<dbReference type="PANTHER" id="PTHR42194">
    <property type="entry name" value="UPF0276 PROTEIN HI_1600"/>
    <property type="match status" value="1"/>
</dbReference>
<dbReference type="Gene3D" id="3.20.20.150">
    <property type="entry name" value="Divalent-metal-dependent TIM barrel enzymes"/>
    <property type="match status" value="1"/>
</dbReference>
<sequence>MSASNPHLVDMPVPASAGIGLKSCHFEEILDTRPDVGWFEVHTENYMGEGGLAHYFLEWIRERYPLSMHGVGLSLGSAAGLDPDHVERVRRAVDRYRPDLVSEHVSFSTVDGKFLNDLLPLPYTEEALDIICRNIDHLQETLGRPILVENPSTYLEYNLSKISEPEFLNEVCRRTGCGLLLDINNIYVSCWNCGGDAAAYIRQITPRHVGEYHLAGHAEKKWQDRIIRIDDHGSNVCGRVWQLYDLALDCIGARPTLVEWDCNIPSLMTLLQEAGRAENALAGREAAQ</sequence>
<dbReference type="PANTHER" id="PTHR42194:SF1">
    <property type="entry name" value="UPF0276 PROTEIN HI_1600"/>
    <property type="match status" value="1"/>
</dbReference>
<dbReference type="OrthoDB" id="9763101at2"/>
<dbReference type="Pfam" id="PF05114">
    <property type="entry name" value="MbnB_TglH_ChrH"/>
    <property type="match status" value="1"/>
</dbReference>
<comment type="caution">
    <text evidence="1">The sequence shown here is derived from an EMBL/GenBank/DDBJ whole genome shotgun (WGS) entry which is preliminary data.</text>
</comment>
<proteinExistence type="predicted"/>
<name>A0A501PTE2_9PROT</name>
<evidence type="ECO:0000313" key="1">
    <source>
        <dbReference type="EMBL" id="TPD63244.1"/>
    </source>
</evidence>
<dbReference type="Proteomes" id="UP000319148">
    <property type="component" value="Unassembled WGS sequence"/>
</dbReference>
<protein>
    <submittedName>
        <fullName evidence="1">DUF692 domain-containing protein</fullName>
    </submittedName>
</protein>
<dbReference type="AlphaFoldDB" id="A0A501PTE2"/>
<dbReference type="SUPFAM" id="SSF51658">
    <property type="entry name" value="Xylose isomerase-like"/>
    <property type="match status" value="1"/>
</dbReference>
<keyword evidence="2" id="KW-1185">Reference proteome</keyword>
<dbReference type="InterPro" id="IPR007801">
    <property type="entry name" value="MbnB/TglH/ChrH"/>
</dbReference>
<dbReference type="NCBIfam" id="NF003818">
    <property type="entry name" value="PRK05409.1"/>
    <property type="match status" value="1"/>
</dbReference>
<gene>
    <name evidence="1" type="ORF">FIV46_00850</name>
</gene>
<dbReference type="InterPro" id="IPR036237">
    <property type="entry name" value="Xyl_isomerase-like_sf"/>
</dbReference>
<accession>A0A501PTE2</accession>
<evidence type="ECO:0000313" key="2">
    <source>
        <dbReference type="Proteomes" id="UP000319148"/>
    </source>
</evidence>
<dbReference type="EMBL" id="VFIY01000004">
    <property type="protein sequence ID" value="TPD63244.1"/>
    <property type="molecule type" value="Genomic_DNA"/>
</dbReference>
<reference evidence="2" key="1">
    <citation type="submission" date="2019-06" db="EMBL/GenBank/DDBJ databases">
        <title>The complete genome of Emcibacter congregatus ZYLT.</title>
        <authorList>
            <person name="Zhao Z."/>
        </authorList>
    </citation>
    <scope>NUCLEOTIDE SEQUENCE [LARGE SCALE GENOMIC DNA]</scope>
    <source>
        <strain evidence="2">MCCC 1A06723</strain>
    </source>
</reference>